<evidence type="ECO:0000256" key="1">
    <source>
        <dbReference type="SAM" id="Phobius"/>
    </source>
</evidence>
<feature type="transmembrane region" description="Helical" evidence="1">
    <location>
        <begin position="246"/>
        <end position="267"/>
    </location>
</feature>
<gene>
    <name evidence="3" type="ORF">GMARGA_LOCUS15844</name>
</gene>
<feature type="transmembrane region" description="Helical" evidence="1">
    <location>
        <begin position="105"/>
        <end position="122"/>
    </location>
</feature>
<keyword evidence="2" id="KW-0732">Signal</keyword>
<feature type="transmembrane region" description="Helical" evidence="1">
    <location>
        <begin position="46"/>
        <end position="73"/>
    </location>
</feature>
<keyword evidence="1" id="KW-1133">Transmembrane helix</keyword>
<evidence type="ECO:0000256" key="2">
    <source>
        <dbReference type="SAM" id="SignalP"/>
    </source>
</evidence>
<feature type="transmembrane region" description="Helical" evidence="1">
    <location>
        <begin position="181"/>
        <end position="204"/>
    </location>
</feature>
<dbReference type="EMBL" id="CAJVQB010011164">
    <property type="protein sequence ID" value="CAG8745682.1"/>
    <property type="molecule type" value="Genomic_DNA"/>
</dbReference>
<feature type="signal peptide" evidence="2">
    <location>
        <begin position="1"/>
        <end position="22"/>
    </location>
</feature>
<feature type="non-terminal residue" evidence="3">
    <location>
        <position position="272"/>
    </location>
</feature>
<feature type="transmembrane region" description="Helical" evidence="1">
    <location>
        <begin position="156"/>
        <end position="175"/>
    </location>
</feature>
<feature type="transmembrane region" description="Helical" evidence="1">
    <location>
        <begin position="128"/>
        <end position="149"/>
    </location>
</feature>
<keyword evidence="1" id="KW-0812">Transmembrane</keyword>
<reference evidence="3 4" key="1">
    <citation type="submission" date="2021-06" db="EMBL/GenBank/DDBJ databases">
        <authorList>
            <person name="Kallberg Y."/>
            <person name="Tangrot J."/>
            <person name="Rosling A."/>
        </authorList>
    </citation>
    <scope>NUCLEOTIDE SEQUENCE [LARGE SCALE GENOMIC DNA]</scope>
    <source>
        <strain evidence="3 4">120-4 pot B 10/14</strain>
    </source>
</reference>
<evidence type="ECO:0000313" key="3">
    <source>
        <dbReference type="EMBL" id="CAG8745682.1"/>
    </source>
</evidence>
<organism evidence="3 4">
    <name type="scientific">Gigaspora margarita</name>
    <dbReference type="NCBI Taxonomy" id="4874"/>
    <lineage>
        <taxon>Eukaryota</taxon>
        <taxon>Fungi</taxon>
        <taxon>Fungi incertae sedis</taxon>
        <taxon>Mucoromycota</taxon>
        <taxon>Glomeromycotina</taxon>
        <taxon>Glomeromycetes</taxon>
        <taxon>Diversisporales</taxon>
        <taxon>Gigasporaceae</taxon>
        <taxon>Gigaspora</taxon>
    </lineage>
</organism>
<dbReference type="Proteomes" id="UP000789901">
    <property type="component" value="Unassembled WGS sequence"/>
</dbReference>
<evidence type="ECO:0000313" key="4">
    <source>
        <dbReference type="Proteomes" id="UP000789901"/>
    </source>
</evidence>
<keyword evidence="1" id="KW-0472">Membrane</keyword>
<feature type="chain" id="PRO_5045823145" evidence="2">
    <location>
        <begin position="23"/>
        <end position="272"/>
    </location>
</feature>
<sequence>MNQIFTVLGLFLLLGLLLFSFPKDFGDAPPQDISRLTGYKAWHPKVIGYTLQMSDAMTFLVFITTGAASYLSLKWTEKPPFNKSYASYLIKDGVKVSTFAFNRMIAYYIAITFIAAAAYMLLDVGKLWSATGILHNLFEIAIMVTLHFGGKIKSHAVFACMGIYVLITFSLNMWLEWPQDAAWFKVQGLCLDYSLIVVFVRLYFTTRKKLREDDSVEIPLTEDDIVQTTDPASEFYPNIIHHPYQFWLLIIASISHVIGNIGNSIWLDSGLA</sequence>
<keyword evidence="4" id="KW-1185">Reference proteome</keyword>
<protein>
    <submittedName>
        <fullName evidence="3">17451_t:CDS:1</fullName>
    </submittedName>
</protein>
<name>A0ABN7VAE4_GIGMA</name>
<comment type="caution">
    <text evidence="3">The sequence shown here is derived from an EMBL/GenBank/DDBJ whole genome shotgun (WGS) entry which is preliminary data.</text>
</comment>
<accession>A0ABN7VAE4</accession>
<proteinExistence type="predicted"/>